<name>A0A443IE08_9GAMM</name>
<evidence type="ECO:0000313" key="3">
    <source>
        <dbReference type="Proteomes" id="UP000288794"/>
    </source>
</evidence>
<keyword evidence="1" id="KW-0472">Membrane</keyword>
<proteinExistence type="predicted"/>
<keyword evidence="1" id="KW-1133">Transmembrane helix</keyword>
<evidence type="ECO:0000313" key="2">
    <source>
        <dbReference type="EMBL" id="RWR02216.1"/>
    </source>
</evidence>
<dbReference type="EMBL" id="JMEE01000028">
    <property type="protein sequence ID" value="RWR02216.1"/>
    <property type="molecule type" value="Genomic_DNA"/>
</dbReference>
<evidence type="ECO:0000256" key="1">
    <source>
        <dbReference type="SAM" id="Phobius"/>
    </source>
</evidence>
<comment type="caution">
    <text evidence="2">The sequence shown here is derived from an EMBL/GenBank/DDBJ whole genome shotgun (WGS) entry which is preliminary data.</text>
</comment>
<keyword evidence="1" id="KW-0812">Transmembrane</keyword>
<dbReference type="Proteomes" id="UP000288794">
    <property type="component" value="Unassembled WGS sequence"/>
</dbReference>
<feature type="transmembrane region" description="Helical" evidence="1">
    <location>
        <begin position="18"/>
        <end position="37"/>
    </location>
</feature>
<keyword evidence="3" id="KW-1185">Reference proteome</keyword>
<reference evidence="2 3" key="1">
    <citation type="submission" date="2014-04" db="EMBL/GenBank/DDBJ databases">
        <title>Draft genome sequence of Pantoea beijingensis strain LMG 27579, an emerging pathogen to Pleurotus eryngii with potential industrial application.</title>
        <authorList>
            <person name="Xu F."/>
            <person name="Liu Y."/>
            <person name="Wang S."/>
            <person name="Yin Y."/>
            <person name="Ma Y."/>
            <person name="Zhao S."/>
            <person name="Rong C."/>
        </authorList>
    </citation>
    <scope>NUCLEOTIDE SEQUENCE [LARGE SCALE GENOMIC DNA]</scope>
    <source>
        <strain evidence="2 3">LMG 27579</strain>
    </source>
</reference>
<gene>
    <name evidence="2" type="ORF">ED28_09105</name>
</gene>
<organism evidence="2 3">
    <name type="scientific">[Pantoea] beijingensis</name>
    <dbReference type="NCBI Taxonomy" id="1324864"/>
    <lineage>
        <taxon>Bacteria</taxon>
        <taxon>Pseudomonadati</taxon>
        <taxon>Pseudomonadota</taxon>
        <taxon>Gammaproteobacteria</taxon>
        <taxon>Enterobacterales</taxon>
        <taxon>Erwiniaceae</taxon>
        <taxon>Erwinia</taxon>
    </lineage>
</organism>
<sequence length="87" mass="10173">MYALSIERVVVLSAVVFWFYYYISLLFSGVLPLFYLLKLMRNNAKSCEEDNKLTLNNLTQRLVIKVIRRGVSDMLYILNVHVTDARP</sequence>
<dbReference type="AlphaFoldDB" id="A0A443IE08"/>
<accession>A0A443IE08</accession>
<protein>
    <submittedName>
        <fullName evidence="2">Uncharacterized protein</fullName>
    </submittedName>
</protein>